<evidence type="ECO:0000256" key="4">
    <source>
        <dbReference type="PROSITE-ProRule" id="PRU00708"/>
    </source>
</evidence>
<name>A0A5J9STK8_9POAL</name>
<feature type="repeat" description="PPR" evidence="4">
    <location>
        <begin position="226"/>
        <end position="261"/>
    </location>
</feature>
<dbReference type="Gramene" id="TVU02371">
    <property type="protein sequence ID" value="TVU02371"/>
    <property type="gene ID" value="EJB05_52156"/>
</dbReference>
<feature type="region of interest" description="Disordered" evidence="5">
    <location>
        <begin position="34"/>
        <end position="53"/>
    </location>
</feature>
<dbReference type="InterPro" id="IPR011990">
    <property type="entry name" value="TPR-like_helical_dom_sf"/>
</dbReference>
<dbReference type="PROSITE" id="PS51375">
    <property type="entry name" value="PPR"/>
    <property type="match status" value="11"/>
</dbReference>
<dbReference type="FunFam" id="1.25.40.10:FF:000718">
    <property type="entry name" value="Pentatricopeptide repeat-containing protein"/>
    <property type="match status" value="1"/>
</dbReference>
<dbReference type="Proteomes" id="UP000324897">
    <property type="component" value="Unassembled WGS sequence"/>
</dbReference>
<dbReference type="PANTHER" id="PTHR47447">
    <property type="entry name" value="OS03G0856100 PROTEIN"/>
    <property type="match status" value="1"/>
</dbReference>
<feature type="repeat" description="PPR" evidence="4">
    <location>
        <begin position="333"/>
        <end position="363"/>
    </location>
</feature>
<feature type="repeat" description="PPR" evidence="4">
    <location>
        <begin position="510"/>
        <end position="544"/>
    </location>
</feature>
<proteinExistence type="inferred from homology"/>
<gene>
    <name evidence="6" type="ORF">EJB05_52156</name>
</gene>
<keyword evidence="3" id="KW-0809">Transit peptide</keyword>
<dbReference type="EMBL" id="RWGY01000335">
    <property type="protein sequence ID" value="TVU02371.1"/>
    <property type="molecule type" value="Genomic_DNA"/>
</dbReference>
<feature type="repeat" description="PPR" evidence="4">
    <location>
        <begin position="156"/>
        <end position="190"/>
    </location>
</feature>
<dbReference type="AlphaFoldDB" id="A0A5J9STK8"/>
<feature type="repeat" description="PPR" evidence="4">
    <location>
        <begin position="545"/>
        <end position="579"/>
    </location>
</feature>
<protein>
    <submittedName>
        <fullName evidence="6">Uncharacterized protein</fullName>
    </submittedName>
</protein>
<evidence type="ECO:0000256" key="1">
    <source>
        <dbReference type="ARBA" id="ARBA00007626"/>
    </source>
</evidence>
<evidence type="ECO:0000313" key="6">
    <source>
        <dbReference type="EMBL" id="TVU02371.1"/>
    </source>
</evidence>
<feature type="repeat" description="PPR" evidence="4">
    <location>
        <begin position="374"/>
        <end position="408"/>
    </location>
</feature>
<comment type="similarity">
    <text evidence="1">Belongs to the PPR family. P subfamily.</text>
</comment>
<evidence type="ECO:0000256" key="2">
    <source>
        <dbReference type="ARBA" id="ARBA00022737"/>
    </source>
</evidence>
<evidence type="ECO:0000256" key="3">
    <source>
        <dbReference type="ARBA" id="ARBA00022946"/>
    </source>
</evidence>
<keyword evidence="2" id="KW-0677">Repeat</keyword>
<feature type="repeat" description="PPR" evidence="4">
    <location>
        <begin position="409"/>
        <end position="443"/>
    </location>
</feature>
<feature type="non-terminal residue" evidence="6">
    <location>
        <position position="1"/>
    </location>
</feature>
<dbReference type="Pfam" id="PF13812">
    <property type="entry name" value="PPR_3"/>
    <property type="match status" value="1"/>
</dbReference>
<reference evidence="6 7" key="1">
    <citation type="journal article" date="2019" name="Sci. Rep.">
        <title>A high-quality genome of Eragrostis curvula grass provides insights into Poaceae evolution and supports new strategies to enhance forage quality.</title>
        <authorList>
            <person name="Carballo J."/>
            <person name="Santos B.A.C.M."/>
            <person name="Zappacosta D."/>
            <person name="Garbus I."/>
            <person name="Selva J.P."/>
            <person name="Gallo C.A."/>
            <person name="Diaz A."/>
            <person name="Albertini E."/>
            <person name="Caccamo M."/>
            <person name="Echenique V."/>
        </authorList>
    </citation>
    <scope>NUCLEOTIDE SEQUENCE [LARGE SCALE GENOMIC DNA]</scope>
    <source>
        <strain evidence="7">cv. Victoria</strain>
        <tissue evidence="6">Leaf</tissue>
    </source>
</reference>
<feature type="repeat" description="PPR" evidence="4">
    <location>
        <begin position="191"/>
        <end position="225"/>
    </location>
</feature>
<evidence type="ECO:0000313" key="7">
    <source>
        <dbReference type="Proteomes" id="UP000324897"/>
    </source>
</evidence>
<dbReference type="Pfam" id="PF01535">
    <property type="entry name" value="PPR"/>
    <property type="match status" value="3"/>
</dbReference>
<dbReference type="NCBIfam" id="TIGR00756">
    <property type="entry name" value="PPR"/>
    <property type="match status" value="7"/>
</dbReference>
<keyword evidence="7" id="KW-1185">Reference proteome</keyword>
<organism evidence="6 7">
    <name type="scientific">Eragrostis curvula</name>
    <name type="common">weeping love grass</name>
    <dbReference type="NCBI Taxonomy" id="38414"/>
    <lineage>
        <taxon>Eukaryota</taxon>
        <taxon>Viridiplantae</taxon>
        <taxon>Streptophyta</taxon>
        <taxon>Embryophyta</taxon>
        <taxon>Tracheophyta</taxon>
        <taxon>Spermatophyta</taxon>
        <taxon>Magnoliopsida</taxon>
        <taxon>Liliopsida</taxon>
        <taxon>Poales</taxon>
        <taxon>Poaceae</taxon>
        <taxon>PACMAD clade</taxon>
        <taxon>Chloridoideae</taxon>
        <taxon>Eragrostideae</taxon>
        <taxon>Eragrostidinae</taxon>
        <taxon>Eragrostis</taxon>
    </lineage>
</organism>
<feature type="repeat" description="PPR" evidence="4">
    <location>
        <begin position="444"/>
        <end position="478"/>
    </location>
</feature>
<dbReference type="Gene3D" id="1.25.40.10">
    <property type="entry name" value="Tetratricopeptide repeat domain"/>
    <property type="match status" value="4"/>
</dbReference>
<comment type="caution">
    <text evidence="6">The sequence shown here is derived from an EMBL/GenBank/DDBJ whole genome shotgun (WGS) entry which is preliminary data.</text>
</comment>
<dbReference type="OrthoDB" id="185373at2759"/>
<feature type="repeat" description="PPR" evidence="4">
    <location>
        <begin position="298"/>
        <end position="332"/>
    </location>
</feature>
<feature type="repeat" description="PPR" evidence="4">
    <location>
        <begin position="121"/>
        <end position="155"/>
    </location>
</feature>
<evidence type="ECO:0000256" key="5">
    <source>
        <dbReference type="SAM" id="MobiDB-lite"/>
    </source>
</evidence>
<dbReference type="PANTHER" id="PTHR47447:SF7">
    <property type="entry name" value="PENTATRICOPEPTIDE REPEAT-CONTAINING PROTEIN"/>
    <property type="match status" value="1"/>
</dbReference>
<dbReference type="FunFam" id="1.25.40.10:FF:001161">
    <property type="entry name" value="Pentatricopeptide repeat-containing protein"/>
    <property type="match status" value="1"/>
</dbReference>
<accession>A0A5J9STK8</accession>
<sequence>MPPAAAVATATALPSSSHRRTSATAKSFWLNPNLPSSHPLHNRHKSAELQQRQHEDRTLNVAALIAELSAARTAADLAAAVAPYRPVSGRLLGALLSRLPDPRRGVALLDLLAPDVPAPALLIPYNLLLRSACRAGELRLASGLLLEMRDRGVSPDAFSYSTLLAALTRAGHLDHALTFLPLMDDDAVAPDLILFSNLIHLALRAGDAPKALALFSRLRAAGIRPDLKAYNAAVAAYCKSDLLRDAKRLLLHDMPADGVAPDAESYAPVLAALARRGRHLAAVSLFSHMRSVARVRPDLSVFNIVLNAYGQLDLAREADRLFWSMRRAGVPPSVVTYNTMLRVYGDAGLFGEAVHLFSLMRSATDGNGGNVKPNVVTYNTMIAIYGKSLEDEKAGSLVQDMQANGVQPNAITYSTILSIWVKAGKLDRAAKLFEKLREAGTEIDPVLYQTMVVAYERSGLVSQAKRLLHDLKDPKGVPKETAIKILASAGRLEEAAWLFRRAANNGEVRDSSVHKAMMDLFAKNRRHRNVVEVFDEMRKLVQLPDSETIATTMNAFGKLKEFDKAAALYKAMREEGCVFSDRVHFQMISLLGAQKDFKALEELVDELSHDPSIDKRELYLVAAGVYERAHKIDKASQIISHIRSSNGIDVQNNR</sequence>
<dbReference type="Pfam" id="PF13041">
    <property type="entry name" value="PPR_2"/>
    <property type="match status" value="3"/>
</dbReference>
<dbReference type="InterPro" id="IPR002885">
    <property type="entry name" value="PPR_rpt"/>
</dbReference>